<dbReference type="Pfam" id="PF00535">
    <property type="entry name" value="Glycos_transf_2"/>
    <property type="match status" value="1"/>
</dbReference>
<dbReference type="PANTHER" id="PTHR43685:SF2">
    <property type="entry name" value="GLYCOSYLTRANSFERASE 2-LIKE DOMAIN-CONTAINING PROTEIN"/>
    <property type="match status" value="1"/>
</dbReference>
<reference evidence="2 3" key="1">
    <citation type="journal article" date="2015" name="Nature">
        <title>rRNA introns, odd ribosomes, and small enigmatic genomes across a large radiation of phyla.</title>
        <authorList>
            <person name="Brown C.T."/>
            <person name="Hug L.A."/>
            <person name="Thomas B.C."/>
            <person name="Sharon I."/>
            <person name="Castelle C.J."/>
            <person name="Singh A."/>
            <person name="Wilkins M.J."/>
            <person name="Williams K.H."/>
            <person name="Banfield J.F."/>
        </authorList>
    </citation>
    <scope>NUCLEOTIDE SEQUENCE [LARGE SCALE GENOMIC DNA]</scope>
</reference>
<evidence type="ECO:0000259" key="1">
    <source>
        <dbReference type="Pfam" id="PF00535"/>
    </source>
</evidence>
<sequence length="278" mass="32158">MIVPYFSVIIPALNEEKYLPTILKSLTMQTFKDFEVIVVDGNSRDKTVDVFNKFRPKLPYSKILVTKRANVGFQRNSGGKEAGGKYFIFLDADVDISSTFLEEIHLASIKKGFKLATTWIMPDSRDPIDQTMILLGNLGQELSKLFNKPFSGGYNTIVKKEAFQKLKGFREDMKINEDQDFAIRAFKKNIETVILQEPKVTYSLRRFRSEGTLQVLRKYAQSNLHFYLKGPITHELFEYRMGGHVHKRRRKQLNLTKIDTYIKAMEKLEDKIVALLSE</sequence>
<proteinExistence type="predicted"/>
<evidence type="ECO:0000313" key="3">
    <source>
        <dbReference type="Proteomes" id="UP000034894"/>
    </source>
</evidence>
<name>A0A0G1DK58_9BACT</name>
<keyword evidence="2" id="KW-0808">Transferase</keyword>
<dbReference type="Proteomes" id="UP000034894">
    <property type="component" value="Unassembled WGS sequence"/>
</dbReference>
<dbReference type="EMBL" id="LCFP01000004">
    <property type="protein sequence ID" value="KKS97967.1"/>
    <property type="molecule type" value="Genomic_DNA"/>
</dbReference>
<dbReference type="PANTHER" id="PTHR43685">
    <property type="entry name" value="GLYCOSYLTRANSFERASE"/>
    <property type="match status" value="1"/>
</dbReference>
<dbReference type="GO" id="GO:0016740">
    <property type="term" value="F:transferase activity"/>
    <property type="evidence" value="ECO:0007669"/>
    <property type="project" value="UniProtKB-KW"/>
</dbReference>
<organism evidence="2 3">
    <name type="scientific">Candidatus Gottesmanbacteria bacterium GW2011_GWA2_43_14</name>
    <dbReference type="NCBI Taxonomy" id="1618443"/>
    <lineage>
        <taxon>Bacteria</taxon>
        <taxon>Candidatus Gottesmaniibacteriota</taxon>
    </lineage>
</organism>
<dbReference type="Gene3D" id="3.90.550.10">
    <property type="entry name" value="Spore Coat Polysaccharide Biosynthesis Protein SpsA, Chain A"/>
    <property type="match status" value="1"/>
</dbReference>
<gene>
    <name evidence="2" type="ORF">UV73_C0004G0109</name>
</gene>
<evidence type="ECO:0000313" key="2">
    <source>
        <dbReference type="EMBL" id="KKS97967.1"/>
    </source>
</evidence>
<dbReference type="SUPFAM" id="SSF53448">
    <property type="entry name" value="Nucleotide-diphospho-sugar transferases"/>
    <property type="match status" value="1"/>
</dbReference>
<protein>
    <submittedName>
        <fullName evidence="2">Family 2 glycosyl transferase</fullName>
    </submittedName>
</protein>
<feature type="domain" description="Glycosyltransferase 2-like" evidence="1">
    <location>
        <begin position="7"/>
        <end position="166"/>
    </location>
</feature>
<dbReference type="STRING" id="1618443.UV73_C0004G0109"/>
<dbReference type="InterPro" id="IPR029044">
    <property type="entry name" value="Nucleotide-diphossugar_trans"/>
</dbReference>
<dbReference type="AlphaFoldDB" id="A0A0G1DK58"/>
<dbReference type="InterPro" id="IPR050834">
    <property type="entry name" value="Glycosyltransf_2"/>
</dbReference>
<accession>A0A0G1DK58</accession>
<dbReference type="InterPro" id="IPR001173">
    <property type="entry name" value="Glyco_trans_2-like"/>
</dbReference>
<comment type="caution">
    <text evidence="2">The sequence shown here is derived from an EMBL/GenBank/DDBJ whole genome shotgun (WGS) entry which is preliminary data.</text>
</comment>